<reference evidence="1 2" key="1">
    <citation type="journal article" date="2015" name="Stand. Genomic Sci.">
        <title>Genomic Encyclopedia of Bacterial and Archaeal Type Strains, Phase III: the genomes of soil and plant-associated and newly described type strains.</title>
        <authorList>
            <person name="Whitman W.B."/>
            <person name="Woyke T."/>
            <person name="Klenk H.P."/>
            <person name="Zhou Y."/>
            <person name="Lilburn T.G."/>
            <person name="Beck B.J."/>
            <person name="De Vos P."/>
            <person name="Vandamme P."/>
            <person name="Eisen J.A."/>
            <person name="Garrity G."/>
            <person name="Hugenholtz P."/>
            <person name="Kyrpides N.C."/>
        </authorList>
    </citation>
    <scope>NUCLEOTIDE SEQUENCE [LARGE SCALE GENOMIC DNA]</scope>
    <source>
        <strain evidence="1 2">RF6</strain>
    </source>
</reference>
<dbReference type="AlphaFoldDB" id="A0A4Q7U7Q3"/>
<dbReference type="EMBL" id="SHKI01000002">
    <property type="protein sequence ID" value="RZT68840.1"/>
    <property type="molecule type" value="Genomic_DNA"/>
</dbReference>
<organism evidence="1 2">
    <name type="scientific">Leucobacter luti</name>
    <dbReference type="NCBI Taxonomy" id="340320"/>
    <lineage>
        <taxon>Bacteria</taxon>
        <taxon>Bacillati</taxon>
        <taxon>Actinomycetota</taxon>
        <taxon>Actinomycetes</taxon>
        <taxon>Micrococcales</taxon>
        <taxon>Microbacteriaceae</taxon>
        <taxon>Leucobacter</taxon>
    </lineage>
</organism>
<keyword evidence="2" id="KW-1185">Reference proteome</keyword>
<gene>
    <name evidence="1" type="ORF">EV139_0569</name>
</gene>
<protein>
    <submittedName>
        <fullName evidence="1">Uncharacterized protein</fullName>
    </submittedName>
</protein>
<proteinExistence type="predicted"/>
<evidence type="ECO:0000313" key="2">
    <source>
        <dbReference type="Proteomes" id="UP000291832"/>
    </source>
</evidence>
<dbReference type="RefSeq" id="WP_130452780.1">
    <property type="nucleotide sequence ID" value="NZ_QYAG01000005.1"/>
</dbReference>
<dbReference type="Proteomes" id="UP000291832">
    <property type="component" value="Unassembled WGS sequence"/>
</dbReference>
<comment type="caution">
    <text evidence="1">The sequence shown here is derived from an EMBL/GenBank/DDBJ whole genome shotgun (WGS) entry which is preliminary data.</text>
</comment>
<name>A0A4Q7U7Q3_9MICO</name>
<evidence type="ECO:0000313" key="1">
    <source>
        <dbReference type="EMBL" id="RZT68840.1"/>
    </source>
</evidence>
<accession>A0A4Q7U7Q3</accession>
<dbReference type="OrthoDB" id="5123240at2"/>
<sequence>MTHTIPSRDPEQRFDTVEQIERLLDPLLGRASQRQFWVLLFDAERRLLDPIMPFEGVPSDPDELSDTSDLGRVPFATVLRHRIAWLATTVGADSWVGVIERVGAERFTPADCAWARSMAAPGAPGIGAPPVRAQFVLHDSGVRQLTADDYL</sequence>